<dbReference type="PANTHER" id="PTHR37425">
    <property type="match status" value="1"/>
</dbReference>
<keyword evidence="3" id="KW-0645">Protease</keyword>
<evidence type="ECO:0000256" key="6">
    <source>
        <dbReference type="ARBA" id="ARBA00022801"/>
    </source>
</evidence>
<gene>
    <name evidence="13" type="ORF">FCL40_10075</name>
</gene>
<dbReference type="SUPFAM" id="SSF55166">
    <property type="entry name" value="Hedgehog/DD-peptidase"/>
    <property type="match status" value="1"/>
</dbReference>
<evidence type="ECO:0000256" key="10">
    <source>
        <dbReference type="ARBA" id="ARBA00093448"/>
    </source>
</evidence>
<proteinExistence type="inferred from homology"/>
<dbReference type="EMBL" id="SWCI01000005">
    <property type="protein sequence ID" value="TKB48977.1"/>
    <property type="molecule type" value="Genomic_DNA"/>
</dbReference>
<keyword evidence="14" id="KW-1185">Reference proteome</keyword>
<comment type="pathway">
    <text evidence="2">Cell wall biogenesis; cell wall polysaccharide biosynthesis.</text>
</comment>
<dbReference type="PANTHER" id="PTHR37425:SF1">
    <property type="entry name" value="OUTER MEMBRANE PROTEIN"/>
    <property type="match status" value="1"/>
</dbReference>
<keyword evidence="4" id="KW-0479">Metal-binding</keyword>
<dbReference type="InterPro" id="IPR010275">
    <property type="entry name" value="MepK"/>
</dbReference>
<evidence type="ECO:0000256" key="2">
    <source>
        <dbReference type="ARBA" id="ARBA00004776"/>
    </source>
</evidence>
<evidence type="ECO:0000256" key="1">
    <source>
        <dbReference type="ARBA" id="ARBA00001947"/>
    </source>
</evidence>
<sequence>MSVIDNNKRKLILGIGALAALSQLPAPAYAGRATPKRLSFYNRHTGESTSQTFWAENQYDQSALDAFRRVLRDHRTGEEMAMDSGLYELLYDLTQTLGTDRRIEIISGYRSPKTNAMLASHSSKVAKKSYHMKGMAIDIAIPGVELSELRRAALSLKRGGVGFYPKSGFVHLDTGRVRQW</sequence>
<keyword evidence="6" id="KW-0378">Hydrolase</keyword>
<evidence type="ECO:0000256" key="9">
    <source>
        <dbReference type="ARBA" id="ARBA00023316"/>
    </source>
</evidence>
<evidence type="ECO:0000313" key="13">
    <source>
        <dbReference type="EMBL" id="TKB48977.1"/>
    </source>
</evidence>
<evidence type="ECO:0000256" key="5">
    <source>
        <dbReference type="ARBA" id="ARBA00022729"/>
    </source>
</evidence>
<keyword evidence="7" id="KW-0862">Zinc</keyword>
<evidence type="ECO:0000256" key="4">
    <source>
        <dbReference type="ARBA" id="ARBA00022723"/>
    </source>
</evidence>
<evidence type="ECO:0000256" key="3">
    <source>
        <dbReference type="ARBA" id="ARBA00022670"/>
    </source>
</evidence>
<name>A0A4U1BEB7_9GAMM</name>
<dbReference type="Gene3D" id="3.30.1380.10">
    <property type="match status" value="1"/>
</dbReference>
<evidence type="ECO:0000256" key="11">
    <source>
        <dbReference type="ARBA" id="ARBA00093666"/>
    </source>
</evidence>
<feature type="chain" id="PRO_5020713184" description="Murein endopeptidase K" evidence="12">
    <location>
        <begin position="31"/>
        <end position="180"/>
    </location>
</feature>
<protein>
    <recommendedName>
        <fullName evidence="11">Murein endopeptidase K</fullName>
    </recommendedName>
</protein>
<evidence type="ECO:0000313" key="14">
    <source>
        <dbReference type="Proteomes" id="UP000305674"/>
    </source>
</evidence>
<dbReference type="GO" id="GO:0071555">
    <property type="term" value="P:cell wall organization"/>
    <property type="evidence" value="ECO:0007669"/>
    <property type="project" value="UniProtKB-KW"/>
</dbReference>
<keyword evidence="8" id="KW-0482">Metalloprotease</keyword>
<dbReference type="AlphaFoldDB" id="A0A4U1BEB7"/>
<dbReference type="OrthoDB" id="9782994at2"/>
<feature type="signal peptide" evidence="12">
    <location>
        <begin position="1"/>
        <end position="30"/>
    </location>
</feature>
<keyword evidence="9" id="KW-0961">Cell wall biogenesis/degradation</keyword>
<dbReference type="CDD" id="cd14844">
    <property type="entry name" value="Zn-DD-carboxypeptidase_like"/>
    <property type="match status" value="1"/>
</dbReference>
<dbReference type="GO" id="GO:0006508">
    <property type="term" value="P:proteolysis"/>
    <property type="evidence" value="ECO:0007669"/>
    <property type="project" value="UniProtKB-KW"/>
</dbReference>
<dbReference type="InterPro" id="IPR009045">
    <property type="entry name" value="Zn_M74/Hedgehog-like"/>
</dbReference>
<keyword evidence="5 12" id="KW-0732">Signal</keyword>
<evidence type="ECO:0000256" key="8">
    <source>
        <dbReference type="ARBA" id="ARBA00023049"/>
    </source>
</evidence>
<dbReference type="Pfam" id="PF05951">
    <property type="entry name" value="Peptidase_M15_2"/>
    <property type="match status" value="1"/>
</dbReference>
<comment type="cofactor">
    <cofactor evidence="1">
        <name>Zn(2+)</name>
        <dbReference type="ChEBI" id="CHEBI:29105"/>
    </cofactor>
</comment>
<dbReference type="Proteomes" id="UP000305674">
    <property type="component" value="Unassembled WGS sequence"/>
</dbReference>
<organism evidence="13 14">
    <name type="scientific">Ferrimonas sediminicola</name>
    <dbReference type="NCBI Taxonomy" id="2569538"/>
    <lineage>
        <taxon>Bacteria</taxon>
        <taxon>Pseudomonadati</taxon>
        <taxon>Pseudomonadota</taxon>
        <taxon>Gammaproteobacteria</taxon>
        <taxon>Alteromonadales</taxon>
        <taxon>Ferrimonadaceae</taxon>
        <taxon>Ferrimonas</taxon>
    </lineage>
</organism>
<evidence type="ECO:0000256" key="12">
    <source>
        <dbReference type="SAM" id="SignalP"/>
    </source>
</evidence>
<comment type="caution">
    <text evidence="13">The sequence shown here is derived from an EMBL/GenBank/DDBJ whole genome shotgun (WGS) entry which is preliminary data.</text>
</comment>
<dbReference type="GO" id="GO:0046872">
    <property type="term" value="F:metal ion binding"/>
    <property type="evidence" value="ECO:0007669"/>
    <property type="project" value="UniProtKB-KW"/>
</dbReference>
<comment type="similarity">
    <text evidence="10">Belongs to the peptidase M15 family.</text>
</comment>
<dbReference type="GO" id="GO:0008237">
    <property type="term" value="F:metallopeptidase activity"/>
    <property type="evidence" value="ECO:0007669"/>
    <property type="project" value="UniProtKB-KW"/>
</dbReference>
<evidence type="ECO:0000256" key="7">
    <source>
        <dbReference type="ARBA" id="ARBA00022833"/>
    </source>
</evidence>
<accession>A0A4U1BEB7</accession>
<reference evidence="13 14" key="1">
    <citation type="submission" date="2019-04" db="EMBL/GenBank/DDBJ databases">
        <authorList>
            <person name="Hwang J.C."/>
        </authorList>
    </citation>
    <scope>NUCLEOTIDE SEQUENCE [LARGE SCALE GENOMIC DNA]</scope>
    <source>
        <strain evidence="13 14">IMCC35001</strain>
    </source>
</reference>
<dbReference type="RefSeq" id="WP_136853170.1">
    <property type="nucleotide sequence ID" value="NZ_SWCI01000005.1"/>
</dbReference>